<name>A0A098LKN4_9BACT</name>
<evidence type="ECO:0000313" key="7">
    <source>
        <dbReference type="Proteomes" id="UP000030185"/>
    </source>
</evidence>
<comment type="function">
    <text evidence="5">Activates KDO (a required 8-carbon sugar) for incorporation into bacterial lipopolysaccharide in Gram-negative bacteria.</text>
</comment>
<dbReference type="EMBL" id="BBLT01000010">
    <property type="protein sequence ID" value="GAL87049.1"/>
    <property type="molecule type" value="Genomic_DNA"/>
</dbReference>
<dbReference type="GO" id="GO:0016020">
    <property type="term" value="C:membrane"/>
    <property type="evidence" value="ECO:0007669"/>
    <property type="project" value="UniProtKB-SubCell"/>
</dbReference>
<evidence type="ECO:0000313" key="6">
    <source>
        <dbReference type="EMBL" id="GAL87049.1"/>
    </source>
</evidence>
<dbReference type="Pfam" id="PF02348">
    <property type="entry name" value="CTP_transf_3"/>
    <property type="match status" value="1"/>
</dbReference>
<protein>
    <recommendedName>
        <fullName evidence="5">3-deoxy-manno-octulosonate cytidylyltransferase</fullName>
        <ecNumber evidence="5">2.7.7.38</ecNumber>
    </recommendedName>
    <alternativeName>
        <fullName evidence="5">CMP-2-keto-3-deoxyoctulosonic acid synthase</fullName>
        <shortName evidence="5">CKS</shortName>
        <shortName evidence="5">CMP-KDO synthase</shortName>
    </alternativeName>
</protein>
<dbReference type="GO" id="GO:0033468">
    <property type="term" value="P:CMP-keto-3-deoxy-D-manno-octulosonic acid biosynthetic process"/>
    <property type="evidence" value="ECO:0007669"/>
    <property type="project" value="UniProtKB-UniRule"/>
</dbReference>
<sequence>MNILGIIPARYASTRFPAKPLIDIGGKSMIRRVYEQAKKAKLLSNVVVATDNNEIFDHVKSFGGNVVMTKEEHPSGTDRCFEALEKTSGNFDFVINIQGDEPFIHPEQIDLLASALNQETELATLVKKIEDQETLFNHNTPKVIFDKYKEAIYFSRQTIPYIRGAEPEQWLSKAAFYKHIGIYAYRSDILKAITSLETGSLEKSESLEQLRWLENGFKIKVEITTYESVGIDVPSDLEKIKDLI</sequence>
<comment type="similarity">
    <text evidence="5">Belongs to the KdsB family.</text>
</comment>
<dbReference type="STRING" id="153721.MYP_4279"/>
<evidence type="ECO:0000256" key="2">
    <source>
        <dbReference type="ARBA" id="ARBA00022679"/>
    </source>
</evidence>
<evidence type="ECO:0000256" key="3">
    <source>
        <dbReference type="ARBA" id="ARBA00022695"/>
    </source>
</evidence>
<reference evidence="6 7" key="1">
    <citation type="submission" date="2014-09" db="EMBL/GenBank/DDBJ databases">
        <title>Sporocytophaga myxococcoides PG-01 genome sequencing.</title>
        <authorList>
            <person name="Liu L."/>
            <person name="Gao P.J."/>
            <person name="Chen G.J."/>
            <person name="Wang L.S."/>
        </authorList>
    </citation>
    <scope>NUCLEOTIDE SEQUENCE [LARGE SCALE GENOMIC DNA]</scope>
    <source>
        <strain evidence="6 7">PG-01</strain>
    </source>
</reference>
<dbReference type="OrthoDB" id="9815559at2"/>
<dbReference type="UniPathway" id="UPA00358">
    <property type="reaction ID" value="UER00476"/>
</dbReference>
<dbReference type="Proteomes" id="UP000030185">
    <property type="component" value="Unassembled WGS sequence"/>
</dbReference>
<dbReference type="FunFam" id="3.90.550.10:FF:000011">
    <property type="entry name" value="3-deoxy-manno-octulosonate cytidylyltransferase"/>
    <property type="match status" value="1"/>
</dbReference>
<dbReference type="EC" id="2.7.7.38" evidence="5"/>
<keyword evidence="5" id="KW-0963">Cytoplasm</keyword>
<dbReference type="InterPro" id="IPR029044">
    <property type="entry name" value="Nucleotide-diphossugar_trans"/>
</dbReference>
<dbReference type="SUPFAM" id="SSF53448">
    <property type="entry name" value="Nucleotide-diphospho-sugar transferases"/>
    <property type="match status" value="1"/>
</dbReference>
<dbReference type="GO" id="GO:0005829">
    <property type="term" value="C:cytosol"/>
    <property type="evidence" value="ECO:0007669"/>
    <property type="project" value="TreeGrafter"/>
</dbReference>
<comment type="pathway">
    <text evidence="5">Nucleotide-sugar biosynthesis; CMP-3-deoxy-D-manno-octulosonate biosynthesis; CMP-3-deoxy-D-manno-octulosonate from 3-deoxy-D-manno-octulosonate and CTP: step 1/1.</text>
</comment>
<evidence type="ECO:0000256" key="4">
    <source>
        <dbReference type="ARBA" id="ARBA00022985"/>
    </source>
</evidence>
<dbReference type="NCBIfam" id="NF003952">
    <property type="entry name" value="PRK05450.1-5"/>
    <property type="match status" value="1"/>
</dbReference>
<dbReference type="Gene3D" id="3.90.550.10">
    <property type="entry name" value="Spore Coat Polysaccharide Biosynthesis Protein SpsA, Chain A"/>
    <property type="match status" value="1"/>
</dbReference>
<dbReference type="GO" id="GO:0008690">
    <property type="term" value="F:3-deoxy-manno-octulosonate cytidylyltransferase activity"/>
    <property type="evidence" value="ECO:0007669"/>
    <property type="project" value="UniProtKB-UniRule"/>
</dbReference>
<dbReference type="NCBIfam" id="TIGR00466">
    <property type="entry name" value="kdsB"/>
    <property type="match status" value="1"/>
</dbReference>
<comment type="subcellular location">
    <subcellularLocation>
        <location evidence="5">Cytoplasm</location>
    </subcellularLocation>
    <subcellularLocation>
        <location evidence="1">Membrane</location>
    </subcellularLocation>
</comment>
<dbReference type="RefSeq" id="WP_045467694.1">
    <property type="nucleotide sequence ID" value="NZ_BBLT01000010.1"/>
</dbReference>
<proteinExistence type="inferred from homology"/>
<dbReference type="NCBIfam" id="NF009905">
    <property type="entry name" value="PRK13368.1"/>
    <property type="match status" value="1"/>
</dbReference>
<dbReference type="NCBIfam" id="NF003950">
    <property type="entry name" value="PRK05450.1-3"/>
    <property type="match status" value="1"/>
</dbReference>
<keyword evidence="7" id="KW-1185">Reference proteome</keyword>
<dbReference type="HAMAP" id="MF_00057">
    <property type="entry name" value="KdsB"/>
    <property type="match status" value="1"/>
</dbReference>
<dbReference type="InterPro" id="IPR003329">
    <property type="entry name" value="Cytidylyl_trans"/>
</dbReference>
<evidence type="ECO:0000256" key="5">
    <source>
        <dbReference type="HAMAP-Rule" id="MF_00057"/>
    </source>
</evidence>
<keyword evidence="3 5" id="KW-0548">Nucleotidyltransferase</keyword>
<evidence type="ECO:0000256" key="1">
    <source>
        <dbReference type="ARBA" id="ARBA00004370"/>
    </source>
</evidence>
<gene>
    <name evidence="5" type="primary">kdsB</name>
    <name evidence="6" type="ORF">MYP_4279</name>
</gene>
<keyword evidence="2 5" id="KW-0808">Transferase</keyword>
<dbReference type="CDD" id="cd02517">
    <property type="entry name" value="CMP-KDO-Synthetase"/>
    <property type="match status" value="1"/>
</dbReference>
<dbReference type="PANTHER" id="PTHR42866:SF2">
    <property type="entry name" value="3-DEOXY-MANNO-OCTULOSONATE CYTIDYLYLTRANSFERASE, MITOCHONDRIAL"/>
    <property type="match status" value="1"/>
</dbReference>
<dbReference type="PANTHER" id="PTHR42866">
    <property type="entry name" value="3-DEOXY-MANNO-OCTULOSONATE CYTIDYLYLTRANSFERASE"/>
    <property type="match status" value="1"/>
</dbReference>
<comment type="caution">
    <text evidence="6">The sequence shown here is derived from an EMBL/GenBank/DDBJ whole genome shotgun (WGS) entry which is preliminary data.</text>
</comment>
<keyword evidence="4 5" id="KW-0448">Lipopolysaccharide biosynthesis</keyword>
<dbReference type="AlphaFoldDB" id="A0A098LKN4"/>
<dbReference type="InterPro" id="IPR004528">
    <property type="entry name" value="KdsB"/>
</dbReference>
<organism evidence="6 7">
    <name type="scientific">Sporocytophaga myxococcoides</name>
    <dbReference type="NCBI Taxonomy" id="153721"/>
    <lineage>
        <taxon>Bacteria</taxon>
        <taxon>Pseudomonadati</taxon>
        <taxon>Bacteroidota</taxon>
        <taxon>Cytophagia</taxon>
        <taxon>Cytophagales</taxon>
        <taxon>Cytophagaceae</taxon>
        <taxon>Sporocytophaga</taxon>
    </lineage>
</organism>
<comment type="catalytic activity">
    <reaction evidence="5">
        <text>3-deoxy-alpha-D-manno-oct-2-ulosonate + CTP = CMP-3-deoxy-beta-D-manno-octulosonate + diphosphate</text>
        <dbReference type="Rhea" id="RHEA:23448"/>
        <dbReference type="ChEBI" id="CHEBI:33019"/>
        <dbReference type="ChEBI" id="CHEBI:37563"/>
        <dbReference type="ChEBI" id="CHEBI:85986"/>
        <dbReference type="ChEBI" id="CHEBI:85987"/>
        <dbReference type="EC" id="2.7.7.38"/>
    </reaction>
</comment>
<accession>A0A098LKN4</accession>
<dbReference type="GO" id="GO:0009103">
    <property type="term" value="P:lipopolysaccharide biosynthetic process"/>
    <property type="evidence" value="ECO:0007669"/>
    <property type="project" value="UniProtKB-UniRule"/>
</dbReference>
<dbReference type="eggNOG" id="COG1212">
    <property type="taxonomic scope" value="Bacteria"/>
</dbReference>